<reference evidence="1 2" key="1">
    <citation type="submission" date="2024-08" db="EMBL/GenBank/DDBJ databases">
        <authorList>
            <person name="Feng Z."/>
            <person name="Ronholm J."/>
        </authorList>
    </citation>
    <scope>NUCLEOTIDE SEQUENCE [LARGE SCALE GENOMIC DNA]</scope>
    <source>
        <strain evidence="1 2">4-AB0-8</strain>
    </source>
</reference>
<organism evidence="1 2">
    <name type="scientific">Comamonas jiangduensis</name>
    <dbReference type="NCBI Taxonomy" id="1194168"/>
    <lineage>
        <taxon>Bacteria</taxon>
        <taxon>Pseudomonadati</taxon>
        <taxon>Pseudomonadota</taxon>
        <taxon>Betaproteobacteria</taxon>
        <taxon>Burkholderiales</taxon>
        <taxon>Comamonadaceae</taxon>
        <taxon>Comamonas</taxon>
    </lineage>
</organism>
<keyword evidence="2" id="KW-1185">Reference proteome</keyword>
<name>A0ABV4IBG2_9BURK</name>
<evidence type="ECO:0000313" key="1">
    <source>
        <dbReference type="EMBL" id="MEZ2739126.1"/>
    </source>
</evidence>
<sequence length="94" mass="10507">MKSSITPLVTHVDGFLASQLECILRFERTAKALKDAWSKSSEKDPMEYSLYWGAFAAREEVVKCWAQLRDCGYLLVAHQQSGMWLAILAKGGPA</sequence>
<evidence type="ECO:0000313" key="2">
    <source>
        <dbReference type="Proteomes" id="UP001567350"/>
    </source>
</evidence>
<gene>
    <name evidence="1" type="ORF">ACBP88_06555</name>
</gene>
<dbReference type="EMBL" id="JBGJLR010000005">
    <property type="protein sequence ID" value="MEZ2739126.1"/>
    <property type="molecule type" value="Genomic_DNA"/>
</dbReference>
<dbReference type="RefSeq" id="WP_370891597.1">
    <property type="nucleotide sequence ID" value="NZ_JBGJLR010000005.1"/>
</dbReference>
<dbReference type="Proteomes" id="UP001567350">
    <property type="component" value="Unassembled WGS sequence"/>
</dbReference>
<proteinExistence type="predicted"/>
<accession>A0ABV4IBG2</accession>
<protein>
    <submittedName>
        <fullName evidence="1">Uncharacterized protein</fullName>
    </submittedName>
</protein>
<comment type="caution">
    <text evidence="1">The sequence shown here is derived from an EMBL/GenBank/DDBJ whole genome shotgun (WGS) entry which is preliminary data.</text>
</comment>